<proteinExistence type="predicted"/>
<dbReference type="AlphaFoldDB" id="A0A1Z3U1P4"/>
<sequence>MARSLVERLYVGSIVAVFRRANTLNTTTHFNTLHAGSFEMLSDLKRIENGVHFTITMRNKEE</sequence>
<evidence type="ECO:0000313" key="2">
    <source>
        <dbReference type="Proteomes" id="UP000235748"/>
    </source>
</evidence>
<accession>A0A1Z3U1P4</accession>
<organism evidence="1 2">
    <name type="scientific">Staphylococcus pettenkoferi</name>
    <dbReference type="NCBI Taxonomy" id="170573"/>
    <lineage>
        <taxon>Bacteria</taxon>
        <taxon>Bacillati</taxon>
        <taxon>Bacillota</taxon>
        <taxon>Bacilli</taxon>
        <taxon>Bacillales</taxon>
        <taxon>Staphylococcaceae</taxon>
        <taxon>Staphylococcus</taxon>
    </lineage>
</organism>
<gene>
    <name evidence="1" type="ORF">CJ235_06405</name>
</gene>
<dbReference type="KEGG" id="spet:CEP67_07150"/>
<name>A0A1Z3U1P4_9STAP</name>
<protein>
    <submittedName>
        <fullName evidence="1">Uncharacterized protein</fullName>
    </submittedName>
</protein>
<dbReference type="Proteomes" id="UP000235748">
    <property type="component" value="Unassembled WGS sequence"/>
</dbReference>
<comment type="caution">
    <text evidence="1">The sequence shown here is derived from an EMBL/GenBank/DDBJ whole genome shotgun (WGS) entry which is preliminary data.</text>
</comment>
<dbReference type="EMBL" id="PNGG01000003">
    <property type="protein sequence ID" value="PMC18897.1"/>
    <property type="molecule type" value="Genomic_DNA"/>
</dbReference>
<reference evidence="1 2" key="1">
    <citation type="submission" date="2017-09" db="EMBL/GenBank/DDBJ databases">
        <title>Bacterial strain isolated from the female urinary microbiota.</title>
        <authorList>
            <person name="Thomas-White K."/>
            <person name="Kumar N."/>
            <person name="Forster S."/>
            <person name="Putonti C."/>
            <person name="Lawley T."/>
            <person name="Wolfe A.J."/>
        </authorList>
    </citation>
    <scope>NUCLEOTIDE SEQUENCE [LARGE SCALE GENOMIC DNA]</scope>
    <source>
        <strain evidence="1 2">UMB0834</strain>
    </source>
</reference>
<evidence type="ECO:0000313" key="1">
    <source>
        <dbReference type="EMBL" id="PMC18897.1"/>
    </source>
</evidence>